<dbReference type="SUPFAM" id="SSF102588">
    <property type="entry name" value="LmbE-like"/>
    <property type="match status" value="1"/>
</dbReference>
<dbReference type="InterPro" id="IPR003737">
    <property type="entry name" value="GlcNAc_PI_deacetylase-related"/>
</dbReference>
<evidence type="ECO:0000313" key="1">
    <source>
        <dbReference type="EMBL" id="PAQ00254.1"/>
    </source>
</evidence>
<keyword evidence="2" id="KW-1185">Reference proteome</keyword>
<gene>
    <name evidence="1" type="ORF">CIT25_20765</name>
</gene>
<protein>
    <recommendedName>
        <fullName evidence="3">PIG-L family deacetylase</fullName>
    </recommendedName>
</protein>
<evidence type="ECO:0008006" key="3">
    <source>
        <dbReference type="Google" id="ProtNLM"/>
    </source>
</evidence>
<dbReference type="Pfam" id="PF02585">
    <property type="entry name" value="PIG-L"/>
    <property type="match status" value="1"/>
</dbReference>
<reference evidence="2" key="1">
    <citation type="submission" date="2017-08" db="EMBL/GenBank/DDBJ databases">
        <title>Mesorhizobium wenxinae sp. nov., a novel rhizobial species isolated from root nodules of chickpea (Cicer arietinum L.).</title>
        <authorList>
            <person name="Zhang J."/>
        </authorList>
    </citation>
    <scope>NUCLEOTIDE SEQUENCE [LARGE SCALE GENOMIC DNA]</scope>
    <source>
        <strain evidence="2">USDA 3392</strain>
    </source>
</reference>
<proteinExistence type="predicted"/>
<dbReference type="EMBL" id="NPKI01000026">
    <property type="protein sequence ID" value="PAQ00254.1"/>
    <property type="molecule type" value="Genomic_DNA"/>
</dbReference>
<dbReference type="Proteomes" id="UP000216215">
    <property type="component" value="Unassembled WGS sequence"/>
</dbReference>
<dbReference type="PANTHER" id="PTHR12993:SF11">
    <property type="entry name" value="N-ACETYLGLUCOSAMINYL-PHOSPHATIDYLINOSITOL DE-N-ACETYLASE"/>
    <property type="match status" value="1"/>
</dbReference>
<dbReference type="GO" id="GO:0016811">
    <property type="term" value="F:hydrolase activity, acting on carbon-nitrogen (but not peptide) bonds, in linear amides"/>
    <property type="evidence" value="ECO:0007669"/>
    <property type="project" value="TreeGrafter"/>
</dbReference>
<evidence type="ECO:0000313" key="2">
    <source>
        <dbReference type="Proteomes" id="UP000216215"/>
    </source>
</evidence>
<dbReference type="InterPro" id="IPR024078">
    <property type="entry name" value="LmbE-like_dom_sf"/>
</dbReference>
<dbReference type="PANTHER" id="PTHR12993">
    <property type="entry name" value="N-ACETYLGLUCOSAMINYL-PHOSPHATIDYLINOSITOL DE-N-ACETYLASE-RELATED"/>
    <property type="match status" value="1"/>
</dbReference>
<dbReference type="Gene3D" id="3.40.50.10320">
    <property type="entry name" value="LmbE-like"/>
    <property type="match status" value="1"/>
</dbReference>
<dbReference type="AlphaFoldDB" id="A0AB36R6X5"/>
<accession>A0AB36R6X5</accession>
<name>A0AB36R6X5_9HYPH</name>
<organism evidence="1 2">
    <name type="scientific">Mesorhizobium mediterraneum</name>
    <dbReference type="NCBI Taxonomy" id="43617"/>
    <lineage>
        <taxon>Bacteria</taxon>
        <taxon>Pseudomonadati</taxon>
        <taxon>Pseudomonadota</taxon>
        <taxon>Alphaproteobacteria</taxon>
        <taxon>Hyphomicrobiales</taxon>
        <taxon>Phyllobacteriaceae</taxon>
        <taxon>Mesorhizobium</taxon>
    </lineage>
</organism>
<comment type="caution">
    <text evidence="1">The sequence shown here is derived from an EMBL/GenBank/DDBJ whole genome shotgun (WGS) entry which is preliminary data.</text>
</comment>
<sequence>MLPAWPSRRSGPCELRQHECVMQHQPDGSGTLAEFAALLLGTAPYSSDGAEIMIVVAHPDDESIGIGGHLAGLRGSRIVHVTDGAPRDLDDARAYGFETWQDYAAARHRELETALSAAGFPPTGLISLGYPDKQAAGNLSSLARELTCLLADCDISFVCTHPYEGGHPDHDATAFAVHAACHLLRRDGRQAPAIVEMAFYCAGPEGVVLQDFNSRPGSECIELHLTEAAFERKQCMLACHRTQQRTLAPFTARAERFRVAPAYDFLALPNNGKLYYEALPLGFEPAVWLHAAAAAYEELRLDRP</sequence>